<feature type="domain" description="Major facilitator superfamily (MFS) profile" evidence="7">
    <location>
        <begin position="83"/>
        <end position="503"/>
    </location>
</feature>
<feature type="transmembrane region" description="Helical" evidence="6">
    <location>
        <begin position="130"/>
        <end position="149"/>
    </location>
</feature>
<dbReference type="GO" id="GO:0022857">
    <property type="term" value="F:transmembrane transporter activity"/>
    <property type="evidence" value="ECO:0007669"/>
    <property type="project" value="InterPro"/>
</dbReference>
<evidence type="ECO:0000256" key="4">
    <source>
        <dbReference type="ARBA" id="ARBA00023136"/>
    </source>
</evidence>
<dbReference type="KEGG" id="cvn:111130444"/>
<evidence type="ECO:0000259" key="7">
    <source>
        <dbReference type="PROSITE" id="PS50850"/>
    </source>
</evidence>
<feature type="region of interest" description="Disordered" evidence="5">
    <location>
        <begin position="512"/>
        <end position="556"/>
    </location>
</feature>
<dbReference type="GO" id="GO:0016020">
    <property type="term" value="C:membrane"/>
    <property type="evidence" value="ECO:0007669"/>
    <property type="project" value="UniProtKB-SubCell"/>
</dbReference>
<dbReference type="RefSeq" id="XP_022333226.1">
    <property type="nucleotide sequence ID" value="XM_022477518.1"/>
</dbReference>
<feature type="transmembrane region" description="Helical" evidence="6">
    <location>
        <begin position="413"/>
        <end position="436"/>
    </location>
</feature>
<feature type="transmembrane region" description="Helical" evidence="6">
    <location>
        <begin position="161"/>
        <end position="184"/>
    </location>
</feature>
<dbReference type="OrthoDB" id="6052004at2759"/>
<keyword evidence="8" id="KW-1185">Reference proteome</keyword>
<evidence type="ECO:0000256" key="5">
    <source>
        <dbReference type="SAM" id="MobiDB-lite"/>
    </source>
</evidence>
<protein>
    <submittedName>
        <fullName evidence="9">Organic cation transporter protein-like</fullName>
    </submittedName>
</protein>
<dbReference type="Gene3D" id="1.20.1250.20">
    <property type="entry name" value="MFS general substrate transporter like domains"/>
    <property type="match status" value="1"/>
</dbReference>
<dbReference type="InterPro" id="IPR005828">
    <property type="entry name" value="MFS_sugar_transport-like"/>
</dbReference>
<dbReference type="InterPro" id="IPR036259">
    <property type="entry name" value="MFS_trans_sf"/>
</dbReference>
<organism evidence="8 9">
    <name type="scientific">Crassostrea virginica</name>
    <name type="common">Eastern oyster</name>
    <dbReference type="NCBI Taxonomy" id="6565"/>
    <lineage>
        <taxon>Eukaryota</taxon>
        <taxon>Metazoa</taxon>
        <taxon>Spiralia</taxon>
        <taxon>Lophotrochozoa</taxon>
        <taxon>Mollusca</taxon>
        <taxon>Bivalvia</taxon>
        <taxon>Autobranchia</taxon>
        <taxon>Pteriomorphia</taxon>
        <taxon>Ostreida</taxon>
        <taxon>Ostreoidea</taxon>
        <taxon>Ostreidae</taxon>
        <taxon>Crassostrea</taxon>
    </lineage>
</organism>
<dbReference type="Proteomes" id="UP000694844">
    <property type="component" value="Chromosome 4"/>
</dbReference>
<dbReference type="CDD" id="cd17317">
    <property type="entry name" value="MFS_SLC22"/>
    <property type="match status" value="1"/>
</dbReference>
<keyword evidence="4 6" id="KW-0472">Membrane</keyword>
<proteinExistence type="predicted"/>
<feature type="transmembrane region" description="Helical" evidence="6">
    <location>
        <begin position="481"/>
        <end position="498"/>
    </location>
</feature>
<dbReference type="PROSITE" id="PS50850">
    <property type="entry name" value="MFS"/>
    <property type="match status" value="1"/>
</dbReference>
<feature type="compositionally biased region" description="Basic and acidic residues" evidence="5">
    <location>
        <begin position="516"/>
        <end position="527"/>
    </location>
</feature>
<evidence type="ECO:0000256" key="2">
    <source>
        <dbReference type="ARBA" id="ARBA00022692"/>
    </source>
</evidence>
<feature type="compositionally biased region" description="Basic and acidic residues" evidence="5">
    <location>
        <begin position="534"/>
        <end position="556"/>
    </location>
</feature>
<dbReference type="PANTHER" id="PTHR24064">
    <property type="entry name" value="SOLUTE CARRIER FAMILY 22 MEMBER"/>
    <property type="match status" value="1"/>
</dbReference>
<feature type="transmembrane region" description="Helical" evidence="6">
    <location>
        <begin position="20"/>
        <end position="42"/>
    </location>
</feature>
<accession>A0A8B8E1V2</accession>
<dbReference type="SUPFAM" id="SSF103473">
    <property type="entry name" value="MFS general substrate transporter"/>
    <property type="match status" value="1"/>
</dbReference>
<feature type="transmembrane region" description="Helical" evidence="6">
    <location>
        <begin position="388"/>
        <end position="407"/>
    </location>
</feature>
<keyword evidence="3 6" id="KW-1133">Transmembrane helix</keyword>
<evidence type="ECO:0000313" key="8">
    <source>
        <dbReference type="Proteomes" id="UP000694844"/>
    </source>
</evidence>
<comment type="subcellular location">
    <subcellularLocation>
        <location evidence="1">Membrane</location>
        <topology evidence="1">Multi-pass membrane protein</topology>
    </subcellularLocation>
</comment>
<keyword evidence="2 6" id="KW-0812">Transmembrane</keyword>
<dbReference type="InterPro" id="IPR020846">
    <property type="entry name" value="MFS_dom"/>
</dbReference>
<feature type="transmembrane region" description="Helical" evidence="6">
    <location>
        <begin position="215"/>
        <end position="237"/>
    </location>
</feature>
<sequence length="556" mass="63501">MDYDALVKKLGTFGPYQKRLFCIVFFPVIFNSFGTPVSNFLLGDQNYRCKIPNLLNDSYAIQSQQHKDLINATIPILPDGSYDECKIIVNGTLETCSEWVYDQSVFTRTVNSQFDLVCDNSYLHSLSISAYFFGYVFATVTLCPLADVIGRRNMVVVTTTLQFVVNIAMPFSFNVYMFIVIRFLDGICGLSYFHGASSSVCIVGMEMVGPSKRLFSGTLILEVYVFGEFLLVFFAYFIRDWKWLQLALAIPMVTTICYWWPQVLPESPRWLLSRGKNKEAVKILRKAATTNKVHFEDLPRNFRLEKEDRGMREIMRELFHSKKLLIRWIIIFLNWFVISFIYYGLTLHIGKLGGNLYINFTVSCVMEFAGYFLCIFMDRTGRKPMHLTVMFTSGISCLVSVLPLMFGDDSHNWIMIALSMVGKLGISAAFGEIFIYTGELFPTVVRSVVMGICSFGARVGSNISPYMYQIADGKMQRAMPLLVYGIVTIIVALLSIFLPETKKRKLLEQVEDAEHEENLEKESDSENFKGSIDQADRDSETVRLTEIESENSRKEQ</sequence>
<evidence type="ECO:0000256" key="6">
    <source>
        <dbReference type="SAM" id="Phobius"/>
    </source>
</evidence>
<dbReference type="Pfam" id="PF00083">
    <property type="entry name" value="Sugar_tr"/>
    <property type="match status" value="1"/>
</dbReference>
<feature type="transmembrane region" description="Helical" evidence="6">
    <location>
        <begin position="324"/>
        <end position="345"/>
    </location>
</feature>
<gene>
    <name evidence="9" type="primary">LOC111130444</name>
</gene>
<dbReference type="AlphaFoldDB" id="A0A8B8E1V2"/>
<evidence type="ECO:0000256" key="3">
    <source>
        <dbReference type="ARBA" id="ARBA00022989"/>
    </source>
</evidence>
<dbReference type="GeneID" id="111130444"/>
<feature type="transmembrane region" description="Helical" evidence="6">
    <location>
        <begin position="443"/>
        <end position="461"/>
    </location>
</feature>
<evidence type="ECO:0000313" key="9">
    <source>
        <dbReference type="RefSeq" id="XP_022333226.1"/>
    </source>
</evidence>
<feature type="transmembrane region" description="Helical" evidence="6">
    <location>
        <begin position="357"/>
        <end position="376"/>
    </location>
</feature>
<evidence type="ECO:0000256" key="1">
    <source>
        <dbReference type="ARBA" id="ARBA00004141"/>
    </source>
</evidence>
<name>A0A8B8E1V2_CRAVI</name>
<reference evidence="9" key="1">
    <citation type="submission" date="2025-08" db="UniProtKB">
        <authorList>
            <consortium name="RefSeq"/>
        </authorList>
    </citation>
    <scope>IDENTIFICATION</scope>
    <source>
        <tissue evidence="9">Whole sample</tissue>
    </source>
</reference>